<reference evidence="3" key="3">
    <citation type="submission" date="2015-04" db="UniProtKB">
        <authorList>
            <consortium name="EnsemblPlants"/>
        </authorList>
    </citation>
    <scope>IDENTIFICATION</scope>
    <source>
        <strain evidence="3">cv. Jemalong A17</strain>
    </source>
</reference>
<dbReference type="PANTHER" id="PTHR11926:SF774">
    <property type="entry name" value="UDP-GLYCOSYLTRANSFERASE 85A1-RELATED"/>
    <property type="match status" value="1"/>
</dbReference>
<dbReference type="STRING" id="3880.A0A072U4L5"/>
<accession>A0A072U4L5</accession>
<dbReference type="SUPFAM" id="SSF53756">
    <property type="entry name" value="UDP-Glycosyltransferase/glycogen phosphorylase"/>
    <property type="match status" value="1"/>
</dbReference>
<protein>
    <submittedName>
        <fullName evidence="2">Glycosyltransferase family 1 protein</fullName>
    </submittedName>
</protein>
<sequence length="182" mass="20736">MATWDAQPSLGAGKSHITTRVMGAFEYVAPENANSSLLNKNSDVYSFWTEDAKVIPEVVAPLRIKHQREKKDNVVVLLSVTKQVPLQRSRQSKHVAKSKGIRKFLLIVKKNSSKLLQINMRQFMSHFTYKIPSVGEDKLKECSPFPAQAHINPMLKLAKLLHFKGGFHVTFVHTEYNHKRET</sequence>
<evidence type="ECO:0000256" key="1">
    <source>
        <dbReference type="ARBA" id="ARBA00009995"/>
    </source>
</evidence>
<dbReference type="PANTHER" id="PTHR11926">
    <property type="entry name" value="GLUCOSYL/GLUCURONOSYL TRANSFERASES"/>
    <property type="match status" value="1"/>
</dbReference>
<name>A0A072U4L5_MEDTR</name>
<dbReference type="HOGENOM" id="CLU_1484149_0_0_1"/>
<dbReference type="Gene3D" id="3.40.50.2000">
    <property type="entry name" value="Glycogen Phosphorylase B"/>
    <property type="match status" value="1"/>
</dbReference>
<gene>
    <name evidence="2" type="ordered locus">MTR_7g106850</name>
</gene>
<dbReference type="EMBL" id="CM001223">
    <property type="protein sequence ID" value="KEH24291.1"/>
    <property type="molecule type" value="Genomic_DNA"/>
</dbReference>
<dbReference type="EnsemblPlants" id="KEH24291">
    <property type="protein sequence ID" value="KEH24291"/>
    <property type="gene ID" value="MTR_7g106850"/>
</dbReference>
<evidence type="ECO:0000313" key="3">
    <source>
        <dbReference type="EnsemblPlants" id="KEH24291"/>
    </source>
</evidence>
<evidence type="ECO:0000313" key="4">
    <source>
        <dbReference type="Proteomes" id="UP000002051"/>
    </source>
</evidence>
<reference evidence="2 4" key="2">
    <citation type="journal article" date="2014" name="BMC Genomics">
        <title>An improved genome release (version Mt4.0) for the model legume Medicago truncatula.</title>
        <authorList>
            <person name="Tang H."/>
            <person name="Krishnakumar V."/>
            <person name="Bidwell S."/>
            <person name="Rosen B."/>
            <person name="Chan A."/>
            <person name="Zhou S."/>
            <person name="Gentzbittel L."/>
            <person name="Childs K.L."/>
            <person name="Yandell M."/>
            <person name="Gundlach H."/>
            <person name="Mayer K.F."/>
            <person name="Schwartz D.C."/>
            <person name="Town C.D."/>
        </authorList>
    </citation>
    <scope>GENOME REANNOTATION</scope>
    <source>
        <strain evidence="2">A17</strain>
        <strain evidence="3 4">cv. Jemalong A17</strain>
    </source>
</reference>
<dbReference type="InterPro" id="IPR011009">
    <property type="entry name" value="Kinase-like_dom_sf"/>
</dbReference>
<reference evidence="2 4" key="1">
    <citation type="journal article" date="2011" name="Nature">
        <title>The Medicago genome provides insight into the evolution of rhizobial symbioses.</title>
        <authorList>
            <person name="Young N.D."/>
            <person name="Debelle F."/>
            <person name="Oldroyd G.E."/>
            <person name="Geurts R."/>
            <person name="Cannon S.B."/>
            <person name="Udvardi M.K."/>
            <person name="Benedito V.A."/>
            <person name="Mayer K.F."/>
            <person name="Gouzy J."/>
            <person name="Schoof H."/>
            <person name="Van de Peer Y."/>
            <person name="Proost S."/>
            <person name="Cook D.R."/>
            <person name="Meyers B.C."/>
            <person name="Spannagl M."/>
            <person name="Cheung F."/>
            <person name="De Mita S."/>
            <person name="Krishnakumar V."/>
            <person name="Gundlach H."/>
            <person name="Zhou S."/>
            <person name="Mudge J."/>
            <person name="Bharti A.K."/>
            <person name="Murray J.D."/>
            <person name="Naoumkina M.A."/>
            <person name="Rosen B."/>
            <person name="Silverstein K.A."/>
            <person name="Tang H."/>
            <person name="Rombauts S."/>
            <person name="Zhao P.X."/>
            <person name="Zhou P."/>
            <person name="Barbe V."/>
            <person name="Bardou P."/>
            <person name="Bechner M."/>
            <person name="Bellec A."/>
            <person name="Berger A."/>
            <person name="Berges H."/>
            <person name="Bidwell S."/>
            <person name="Bisseling T."/>
            <person name="Choisne N."/>
            <person name="Couloux A."/>
            <person name="Denny R."/>
            <person name="Deshpande S."/>
            <person name="Dai X."/>
            <person name="Doyle J.J."/>
            <person name="Dudez A.M."/>
            <person name="Farmer A.D."/>
            <person name="Fouteau S."/>
            <person name="Franken C."/>
            <person name="Gibelin C."/>
            <person name="Gish J."/>
            <person name="Goldstein S."/>
            <person name="Gonzalez A.J."/>
            <person name="Green P.J."/>
            <person name="Hallab A."/>
            <person name="Hartog M."/>
            <person name="Hua A."/>
            <person name="Humphray S.J."/>
            <person name="Jeong D.H."/>
            <person name="Jing Y."/>
            <person name="Jocker A."/>
            <person name="Kenton S.M."/>
            <person name="Kim D.J."/>
            <person name="Klee K."/>
            <person name="Lai H."/>
            <person name="Lang C."/>
            <person name="Lin S."/>
            <person name="Macmil S.L."/>
            <person name="Magdelenat G."/>
            <person name="Matthews L."/>
            <person name="McCorrison J."/>
            <person name="Monaghan E.L."/>
            <person name="Mun J.H."/>
            <person name="Najar F.Z."/>
            <person name="Nicholson C."/>
            <person name="Noirot C."/>
            <person name="O'Bleness M."/>
            <person name="Paule C.R."/>
            <person name="Poulain J."/>
            <person name="Prion F."/>
            <person name="Qin B."/>
            <person name="Qu C."/>
            <person name="Retzel E.F."/>
            <person name="Riddle C."/>
            <person name="Sallet E."/>
            <person name="Samain S."/>
            <person name="Samson N."/>
            <person name="Sanders I."/>
            <person name="Saurat O."/>
            <person name="Scarpelli C."/>
            <person name="Schiex T."/>
            <person name="Segurens B."/>
            <person name="Severin A.J."/>
            <person name="Sherrier D.J."/>
            <person name="Shi R."/>
            <person name="Sims S."/>
            <person name="Singer S.R."/>
            <person name="Sinharoy S."/>
            <person name="Sterck L."/>
            <person name="Viollet A."/>
            <person name="Wang B.B."/>
            <person name="Wang K."/>
            <person name="Wang M."/>
            <person name="Wang X."/>
            <person name="Warfsmann J."/>
            <person name="Weissenbach J."/>
            <person name="White D.D."/>
            <person name="White J.D."/>
            <person name="Wiley G.B."/>
            <person name="Wincker P."/>
            <person name="Xing Y."/>
            <person name="Yang L."/>
            <person name="Yao Z."/>
            <person name="Ying F."/>
            <person name="Zhai J."/>
            <person name="Zhou L."/>
            <person name="Zuber A."/>
            <person name="Denarie J."/>
            <person name="Dixon R.A."/>
            <person name="May G.D."/>
            <person name="Schwartz D.C."/>
            <person name="Rogers J."/>
            <person name="Quetier F."/>
            <person name="Town C.D."/>
            <person name="Roe B.A."/>
        </authorList>
    </citation>
    <scope>NUCLEOTIDE SEQUENCE [LARGE SCALE GENOMIC DNA]</scope>
    <source>
        <strain evidence="2">A17</strain>
        <strain evidence="3 4">cv. Jemalong A17</strain>
    </source>
</reference>
<comment type="similarity">
    <text evidence="1">Belongs to the UDP-glycosyltransferase family.</text>
</comment>
<dbReference type="Proteomes" id="UP000002051">
    <property type="component" value="Unassembled WGS sequence"/>
</dbReference>
<evidence type="ECO:0000313" key="2">
    <source>
        <dbReference type="EMBL" id="KEH24291.1"/>
    </source>
</evidence>
<proteinExistence type="inferred from homology"/>
<dbReference type="AlphaFoldDB" id="A0A072U4L5"/>
<dbReference type="SUPFAM" id="SSF56112">
    <property type="entry name" value="Protein kinase-like (PK-like)"/>
    <property type="match status" value="1"/>
</dbReference>
<keyword evidence="4" id="KW-1185">Reference proteome</keyword>
<organism evidence="2 4">
    <name type="scientific">Medicago truncatula</name>
    <name type="common">Barrel medic</name>
    <name type="synonym">Medicago tribuloides</name>
    <dbReference type="NCBI Taxonomy" id="3880"/>
    <lineage>
        <taxon>Eukaryota</taxon>
        <taxon>Viridiplantae</taxon>
        <taxon>Streptophyta</taxon>
        <taxon>Embryophyta</taxon>
        <taxon>Tracheophyta</taxon>
        <taxon>Spermatophyta</taxon>
        <taxon>Magnoliopsida</taxon>
        <taxon>eudicotyledons</taxon>
        <taxon>Gunneridae</taxon>
        <taxon>Pentapetalae</taxon>
        <taxon>rosids</taxon>
        <taxon>fabids</taxon>
        <taxon>Fabales</taxon>
        <taxon>Fabaceae</taxon>
        <taxon>Papilionoideae</taxon>
        <taxon>50 kb inversion clade</taxon>
        <taxon>NPAAA clade</taxon>
        <taxon>Hologalegina</taxon>
        <taxon>IRL clade</taxon>
        <taxon>Trifolieae</taxon>
        <taxon>Medicago</taxon>
    </lineage>
</organism>